<organism evidence="1 2">
    <name type="scientific">Mucilaginibacter psychrotolerans</name>
    <dbReference type="NCBI Taxonomy" id="1524096"/>
    <lineage>
        <taxon>Bacteria</taxon>
        <taxon>Pseudomonadati</taxon>
        <taxon>Bacteroidota</taxon>
        <taxon>Sphingobacteriia</taxon>
        <taxon>Sphingobacteriales</taxon>
        <taxon>Sphingobacteriaceae</taxon>
        <taxon>Mucilaginibacter</taxon>
    </lineage>
</organism>
<dbReference type="AlphaFoldDB" id="A0A4Y8S3B2"/>
<accession>A0A4Y8S3B2</accession>
<comment type="caution">
    <text evidence="1">The sequence shown here is derived from an EMBL/GenBank/DDBJ whole genome shotgun (WGS) entry which is preliminary data.</text>
</comment>
<sequence>MDIQTANTLFDNGTFSAMYKAGFITSKIFSYREIYLWVHAQMQVRGITKNQAVLEAEAKFGKDERTIWRALNSFEDTI</sequence>
<evidence type="ECO:0000313" key="2">
    <source>
        <dbReference type="Proteomes" id="UP000297540"/>
    </source>
</evidence>
<dbReference type="OrthoDB" id="798164at2"/>
<dbReference type="Proteomes" id="UP000297540">
    <property type="component" value="Unassembled WGS sequence"/>
</dbReference>
<evidence type="ECO:0000313" key="1">
    <source>
        <dbReference type="EMBL" id="TFF32175.1"/>
    </source>
</evidence>
<keyword evidence="2" id="KW-1185">Reference proteome</keyword>
<dbReference type="EMBL" id="SOZE01000052">
    <property type="protein sequence ID" value="TFF32175.1"/>
    <property type="molecule type" value="Genomic_DNA"/>
</dbReference>
<gene>
    <name evidence="1" type="ORF">E2R66_26990</name>
</gene>
<dbReference type="RefSeq" id="WP_133236780.1">
    <property type="nucleotide sequence ID" value="NZ_SOZE01000052.1"/>
</dbReference>
<name>A0A4Y8S3B2_9SPHI</name>
<reference evidence="1 2" key="1">
    <citation type="journal article" date="2017" name="Int. J. Syst. Evol. Microbiol.">
        <title>Mucilaginibacterpsychrotolerans sp. nov., isolated from peatlands.</title>
        <authorList>
            <person name="Deng Y."/>
            <person name="Shen L."/>
            <person name="Xu B."/>
            <person name="Liu Y."/>
            <person name="Gu Z."/>
            <person name="Liu H."/>
            <person name="Zhou Y."/>
        </authorList>
    </citation>
    <scope>NUCLEOTIDE SEQUENCE [LARGE SCALE GENOMIC DNA]</scope>
    <source>
        <strain evidence="1 2">NH7-4</strain>
    </source>
</reference>
<proteinExistence type="predicted"/>
<protein>
    <submittedName>
        <fullName evidence="1">Uncharacterized protein</fullName>
    </submittedName>
</protein>